<dbReference type="SUPFAM" id="SSF74924">
    <property type="entry name" value="Cap-Gly domain"/>
    <property type="match status" value="1"/>
</dbReference>
<feature type="non-terminal residue" evidence="2">
    <location>
        <position position="62"/>
    </location>
</feature>
<reference evidence="2" key="1">
    <citation type="submission" date="2021-03" db="EMBL/GenBank/DDBJ databases">
        <title>Comparative genomics and phylogenomic investigation of the class Geoglossomycetes provide insights into ecological specialization and systematics.</title>
        <authorList>
            <person name="Melie T."/>
            <person name="Pirro S."/>
            <person name="Miller A.N."/>
            <person name="Quandt A."/>
        </authorList>
    </citation>
    <scope>NUCLEOTIDE SEQUENCE</scope>
    <source>
        <strain evidence="2">CAQ_001_2017</strain>
    </source>
</reference>
<dbReference type="PROSITE" id="PS50245">
    <property type="entry name" value="CAP_GLY_2"/>
    <property type="match status" value="1"/>
</dbReference>
<accession>A0A9P8IE68</accession>
<sequence>MANDSRKFHVGQRVSFKDGNQSCTVRYIGTVEGTKGDWLGVEWDDASKGKHNGVHDGKRYFQ</sequence>
<protein>
    <recommendedName>
        <fullName evidence="1">CAP-Gly domain-containing protein</fullName>
    </recommendedName>
</protein>
<dbReference type="PROSITE" id="PS00845">
    <property type="entry name" value="CAP_GLY_1"/>
    <property type="match status" value="1"/>
</dbReference>
<dbReference type="AlphaFoldDB" id="A0A9P8IE68"/>
<proteinExistence type="predicted"/>
<evidence type="ECO:0000313" key="2">
    <source>
        <dbReference type="EMBL" id="KAH0553213.1"/>
    </source>
</evidence>
<dbReference type="EMBL" id="JAGHQM010001544">
    <property type="protein sequence ID" value="KAH0553213.1"/>
    <property type="molecule type" value="Genomic_DNA"/>
</dbReference>
<gene>
    <name evidence="2" type="ORF">GP486_006613</name>
</gene>
<evidence type="ECO:0000259" key="1">
    <source>
        <dbReference type="PROSITE" id="PS50245"/>
    </source>
</evidence>
<dbReference type="Gene3D" id="2.30.30.190">
    <property type="entry name" value="CAP Gly-rich-like domain"/>
    <property type="match status" value="1"/>
</dbReference>
<keyword evidence="3" id="KW-1185">Reference proteome</keyword>
<dbReference type="InterPro" id="IPR000938">
    <property type="entry name" value="CAP-Gly_domain"/>
</dbReference>
<feature type="domain" description="CAP-Gly" evidence="1">
    <location>
        <begin position="29"/>
        <end position="62"/>
    </location>
</feature>
<dbReference type="InterPro" id="IPR036859">
    <property type="entry name" value="CAP-Gly_dom_sf"/>
</dbReference>
<comment type="caution">
    <text evidence="2">The sequence shown here is derived from an EMBL/GenBank/DDBJ whole genome shotgun (WGS) entry which is preliminary data.</text>
</comment>
<dbReference type="SMART" id="SM01052">
    <property type="entry name" value="CAP_GLY"/>
    <property type="match status" value="1"/>
</dbReference>
<organism evidence="2 3">
    <name type="scientific">Trichoglossum hirsutum</name>
    <dbReference type="NCBI Taxonomy" id="265104"/>
    <lineage>
        <taxon>Eukaryota</taxon>
        <taxon>Fungi</taxon>
        <taxon>Dikarya</taxon>
        <taxon>Ascomycota</taxon>
        <taxon>Pezizomycotina</taxon>
        <taxon>Geoglossomycetes</taxon>
        <taxon>Geoglossales</taxon>
        <taxon>Geoglossaceae</taxon>
        <taxon>Trichoglossum</taxon>
    </lineage>
</organism>
<dbReference type="Proteomes" id="UP000750711">
    <property type="component" value="Unassembled WGS sequence"/>
</dbReference>
<name>A0A9P8IE68_9PEZI</name>
<evidence type="ECO:0000313" key="3">
    <source>
        <dbReference type="Proteomes" id="UP000750711"/>
    </source>
</evidence>
<dbReference type="Pfam" id="PF01302">
    <property type="entry name" value="CAP_GLY"/>
    <property type="match status" value="1"/>
</dbReference>